<dbReference type="EMBL" id="VNJI01000001">
    <property type="protein sequence ID" value="TVY12004.1"/>
    <property type="molecule type" value="Genomic_DNA"/>
</dbReference>
<comment type="function">
    <text evidence="1">Transcriptional repressor of xylose-utilizing enzymes.</text>
</comment>
<dbReference type="SUPFAM" id="SSF46785">
    <property type="entry name" value="Winged helix' DNA-binding domain"/>
    <property type="match status" value="1"/>
</dbReference>
<dbReference type="PANTHER" id="PTHR18964:SF149">
    <property type="entry name" value="BIFUNCTIONAL UDP-N-ACETYLGLUCOSAMINE 2-EPIMERASE_N-ACETYLMANNOSAMINE KINASE"/>
    <property type="match status" value="1"/>
</dbReference>
<comment type="similarity">
    <text evidence="2">Belongs to the ROK (NagC/XylR) family.</text>
</comment>
<dbReference type="InterPro" id="IPR000600">
    <property type="entry name" value="ROK"/>
</dbReference>
<reference evidence="4 5" key="1">
    <citation type="submission" date="2019-07" db="EMBL/GenBank/DDBJ databases">
        <authorList>
            <person name="Kim J."/>
        </authorList>
    </citation>
    <scope>NUCLEOTIDE SEQUENCE [LARGE SCALE GENOMIC DNA]</scope>
    <source>
        <strain evidence="4 5">JC52</strain>
    </source>
</reference>
<dbReference type="Gene3D" id="1.10.10.10">
    <property type="entry name" value="Winged helix-like DNA-binding domain superfamily/Winged helix DNA-binding domain"/>
    <property type="match status" value="1"/>
</dbReference>
<dbReference type="SUPFAM" id="SSF53067">
    <property type="entry name" value="Actin-like ATPase domain"/>
    <property type="match status" value="1"/>
</dbReference>
<evidence type="ECO:0000313" key="5">
    <source>
        <dbReference type="Proteomes" id="UP000317036"/>
    </source>
</evidence>
<protein>
    <submittedName>
        <fullName evidence="4">ROK family transcriptional regulator</fullName>
    </submittedName>
</protein>
<proteinExistence type="inferred from homology"/>
<dbReference type="PANTHER" id="PTHR18964">
    <property type="entry name" value="ROK (REPRESSOR, ORF, KINASE) FAMILY"/>
    <property type="match status" value="1"/>
</dbReference>
<dbReference type="Proteomes" id="UP000317036">
    <property type="component" value="Unassembled WGS sequence"/>
</dbReference>
<dbReference type="Gene3D" id="3.30.420.40">
    <property type="match status" value="2"/>
</dbReference>
<keyword evidence="5" id="KW-1185">Reference proteome</keyword>
<name>A0A559KIP4_9BACL</name>
<gene>
    <name evidence="4" type="ORF">FPZ49_01655</name>
</gene>
<evidence type="ECO:0000256" key="1">
    <source>
        <dbReference type="ARBA" id="ARBA00002486"/>
    </source>
</evidence>
<accession>A0A559KIP4</accession>
<comment type="caution">
    <text evidence="4">The sequence shown here is derived from an EMBL/GenBank/DDBJ whole genome shotgun (WGS) entry which is preliminary data.</text>
</comment>
<dbReference type="Pfam" id="PF00480">
    <property type="entry name" value="ROK"/>
    <property type="match status" value="1"/>
</dbReference>
<evidence type="ECO:0000256" key="2">
    <source>
        <dbReference type="ARBA" id="ARBA00006479"/>
    </source>
</evidence>
<evidence type="ECO:0000256" key="3">
    <source>
        <dbReference type="ARBA" id="ARBA00022629"/>
    </source>
</evidence>
<evidence type="ECO:0000313" key="4">
    <source>
        <dbReference type="EMBL" id="TVY12004.1"/>
    </source>
</evidence>
<dbReference type="GO" id="GO:0042732">
    <property type="term" value="P:D-xylose metabolic process"/>
    <property type="evidence" value="ECO:0007669"/>
    <property type="project" value="UniProtKB-KW"/>
</dbReference>
<dbReference type="InterPro" id="IPR036390">
    <property type="entry name" value="WH_DNA-bd_sf"/>
</dbReference>
<dbReference type="RefSeq" id="WP_144842589.1">
    <property type="nucleotide sequence ID" value="NZ_VNJI01000001.1"/>
</dbReference>
<organism evidence="4 5">
    <name type="scientific">Paenibacillus cremeus</name>
    <dbReference type="NCBI Taxonomy" id="2163881"/>
    <lineage>
        <taxon>Bacteria</taxon>
        <taxon>Bacillati</taxon>
        <taxon>Bacillota</taxon>
        <taxon>Bacilli</taxon>
        <taxon>Bacillales</taxon>
        <taxon>Paenibacillaceae</taxon>
        <taxon>Paenibacillus</taxon>
    </lineage>
</organism>
<dbReference type="OrthoDB" id="9796533at2"/>
<dbReference type="AlphaFoldDB" id="A0A559KIP4"/>
<keyword evidence="3" id="KW-0119">Carbohydrate metabolism</keyword>
<sequence length="376" mass="40611">MLIFNDVRERGPISRSQLAKELGLSPTTVTVIVDYFMEHGFLMETGKGDSSGGRKPILVKLAPDAGHVIAVDLNQSRAAILNLEAEILRVRHLPDAGKEGWVRSLIQVINSLILESGADFRLLGIGIAVPGIVSLDKGEVITATNFNINHLSLKEELQKHFHVPILLENDANAAAYGEYLYGYGKQVANFVYLHVGKAVGAGLFLAGNLFTGGAGGAGELGHITVVEDGPKCRCGNQGCLELMINESALADKWQEWVTDGAIYPGLSGLVQLSNSGHGGAQRVMNYVGSLLGRGLVTLIHLINPSFILLGGELALSNPYLLQRIKKYVSEQSIPIFSRHVEIKEGMTRSNAGIIGAGSLALHYFFEHLHLEKYIRA</sequence>
<dbReference type="InterPro" id="IPR036388">
    <property type="entry name" value="WH-like_DNA-bd_sf"/>
</dbReference>
<keyword evidence="3" id="KW-0859">Xylose metabolism</keyword>
<dbReference type="InterPro" id="IPR043129">
    <property type="entry name" value="ATPase_NBD"/>
</dbReference>